<proteinExistence type="predicted"/>
<dbReference type="EC" id="3.1.-.-" evidence="3"/>
<name>A0A6N3A9H1_9FIRM</name>
<dbReference type="PANTHER" id="PTHR47618">
    <property type="entry name" value="BIFUNCTIONAL OLIGORIBONUCLEASE AND PAP PHOSPHATASE NRNA"/>
    <property type="match status" value="1"/>
</dbReference>
<dbReference type="InterPro" id="IPR003156">
    <property type="entry name" value="DHHA1_dom"/>
</dbReference>
<evidence type="ECO:0000259" key="1">
    <source>
        <dbReference type="Pfam" id="PF01368"/>
    </source>
</evidence>
<dbReference type="EMBL" id="CACRUP010000010">
    <property type="protein sequence ID" value="VYT88839.1"/>
    <property type="molecule type" value="Genomic_DNA"/>
</dbReference>
<dbReference type="SUPFAM" id="SSF64182">
    <property type="entry name" value="DHH phosphoesterases"/>
    <property type="match status" value="1"/>
</dbReference>
<evidence type="ECO:0000313" key="3">
    <source>
        <dbReference type="EMBL" id="VYT88839.1"/>
    </source>
</evidence>
<protein>
    <submittedName>
        <fullName evidence="3">Bifunctional oligoribonuclease and PAP phosphatase NrnA</fullName>
        <ecNumber evidence="3">3.1.-.-</ecNumber>
    </submittedName>
</protein>
<dbReference type="AlphaFoldDB" id="A0A6N3A9H1"/>
<dbReference type="PANTHER" id="PTHR47618:SF1">
    <property type="entry name" value="BIFUNCTIONAL OLIGORIBONUCLEASE AND PAP PHOSPHATASE NRNA"/>
    <property type="match status" value="1"/>
</dbReference>
<keyword evidence="3" id="KW-0378">Hydrolase</keyword>
<feature type="domain" description="DDH" evidence="1">
    <location>
        <begin position="23"/>
        <end position="163"/>
    </location>
</feature>
<dbReference type="InterPro" id="IPR038763">
    <property type="entry name" value="DHH_sf"/>
</dbReference>
<dbReference type="GO" id="GO:0016787">
    <property type="term" value="F:hydrolase activity"/>
    <property type="evidence" value="ECO:0007669"/>
    <property type="project" value="UniProtKB-KW"/>
</dbReference>
<dbReference type="InterPro" id="IPR001667">
    <property type="entry name" value="DDH_dom"/>
</dbReference>
<dbReference type="Pfam" id="PF01368">
    <property type="entry name" value="DHH"/>
    <property type="match status" value="1"/>
</dbReference>
<dbReference type="GO" id="GO:0003676">
    <property type="term" value="F:nucleic acid binding"/>
    <property type="evidence" value="ECO:0007669"/>
    <property type="project" value="InterPro"/>
</dbReference>
<gene>
    <name evidence="3" type="primary">nrnA_1</name>
    <name evidence="3" type="ORF">PGLFYP46_01324</name>
</gene>
<dbReference type="Pfam" id="PF02272">
    <property type="entry name" value="DHHA1"/>
    <property type="match status" value="1"/>
</dbReference>
<organism evidence="3">
    <name type="scientific">Peptoniphilus gorbachii</name>
    <dbReference type="NCBI Taxonomy" id="411567"/>
    <lineage>
        <taxon>Bacteria</taxon>
        <taxon>Bacillati</taxon>
        <taxon>Bacillota</taxon>
        <taxon>Tissierellia</taxon>
        <taxon>Tissierellales</taxon>
        <taxon>Peptoniphilaceae</taxon>
        <taxon>Peptoniphilus</taxon>
    </lineage>
</organism>
<accession>A0A6N3A9H1</accession>
<dbReference type="Gene3D" id="3.10.310.30">
    <property type="match status" value="1"/>
</dbReference>
<sequence length="326" mass="36330">MEMNNLMELSSTFKKLIDESEIIAVASHLNPDGDNLGSVTAMVGMLNKLGKDVVFILDDMIPKSFKFLPNLSFAKSPNELQNDFDLFIALDSSDENRMGDNIKKIFEASKKTVNIDHHFSNTNYADLNIVDPKSPATCEVLARIFETLNLELNKEIATSLFTGLSTDTGSFKYSSVSSSTFLTASNLFKYDIDIDEVTVNVYQSRSKEKTDLLIRAMNSIEYFHDNKIALVFVTKEDMEKSKAEKSDADGIVEFVRDIHTVELAILLKEKDDCIRLSLRSKSNIDCTKVASKFNGGGHVRASGGTINHTDLKKAKDDVLKVAEEQL</sequence>
<dbReference type="Gene3D" id="3.90.1640.10">
    <property type="entry name" value="inorganic pyrophosphatase (n-terminal core)"/>
    <property type="match status" value="1"/>
</dbReference>
<feature type="domain" description="DHHA1" evidence="2">
    <location>
        <begin position="233"/>
        <end position="324"/>
    </location>
</feature>
<evidence type="ECO:0000259" key="2">
    <source>
        <dbReference type="Pfam" id="PF02272"/>
    </source>
</evidence>
<reference evidence="3" key="1">
    <citation type="submission" date="2019-11" db="EMBL/GenBank/DDBJ databases">
        <authorList>
            <person name="Feng L."/>
        </authorList>
    </citation>
    <scope>NUCLEOTIDE SEQUENCE</scope>
    <source>
        <strain evidence="3">PgorbachiiLFYP46</strain>
    </source>
</reference>
<dbReference type="InterPro" id="IPR051319">
    <property type="entry name" value="Oligoribo/pAp-PDE_c-di-AMP_PDE"/>
</dbReference>